<dbReference type="PROSITE" id="PS51471">
    <property type="entry name" value="FE2OG_OXY"/>
    <property type="match status" value="1"/>
</dbReference>
<keyword evidence="8" id="KW-1185">Reference proteome</keyword>
<keyword evidence="4 5" id="KW-0408">Iron</keyword>
<organism evidence="7 8">
    <name type="scientific">Sphenostylis stenocarpa</name>
    <dbReference type="NCBI Taxonomy" id="92480"/>
    <lineage>
        <taxon>Eukaryota</taxon>
        <taxon>Viridiplantae</taxon>
        <taxon>Streptophyta</taxon>
        <taxon>Embryophyta</taxon>
        <taxon>Tracheophyta</taxon>
        <taxon>Spermatophyta</taxon>
        <taxon>Magnoliopsida</taxon>
        <taxon>eudicotyledons</taxon>
        <taxon>Gunneridae</taxon>
        <taxon>Pentapetalae</taxon>
        <taxon>rosids</taxon>
        <taxon>fabids</taxon>
        <taxon>Fabales</taxon>
        <taxon>Fabaceae</taxon>
        <taxon>Papilionoideae</taxon>
        <taxon>50 kb inversion clade</taxon>
        <taxon>NPAAA clade</taxon>
        <taxon>indigoferoid/millettioid clade</taxon>
        <taxon>Phaseoleae</taxon>
        <taxon>Sphenostylis</taxon>
    </lineage>
</organism>
<evidence type="ECO:0000256" key="5">
    <source>
        <dbReference type="RuleBase" id="RU003682"/>
    </source>
</evidence>
<feature type="domain" description="Fe2OG dioxygenase" evidence="6">
    <location>
        <begin position="206"/>
        <end position="310"/>
    </location>
</feature>
<protein>
    <recommendedName>
        <fullName evidence="6">Fe2OG dioxygenase domain-containing protein</fullName>
    </recommendedName>
</protein>
<keyword evidence="5" id="KW-0560">Oxidoreductase</keyword>
<keyword evidence="2 5" id="KW-0479">Metal-binding</keyword>
<dbReference type="InterPro" id="IPR050295">
    <property type="entry name" value="Plant_2OG-oxidoreductases"/>
</dbReference>
<comment type="similarity">
    <text evidence="1 5">Belongs to the iron/ascorbate-dependent oxidoreductase family.</text>
</comment>
<evidence type="ECO:0000256" key="4">
    <source>
        <dbReference type="ARBA" id="ARBA00023004"/>
    </source>
</evidence>
<accession>A0AA86T236</accession>
<dbReference type="GO" id="GO:0046872">
    <property type="term" value="F:metal ion binding"/>
    <property type="evidence" value="ECO:0007669"/>
    <property type="project" value="UniProtKB-KW"/>
</dbReference>
<dbReference type="AlphaFoldDB" id="A0AA86T236"/>
<dbReference type="FunFam" id="2.60.120.330:FF:000034">
    <property type="entry name" value="2-oxoglutarate (2OG) and Fe(II)-dependent oxygenase superfamily protein"/>
    <property type="match status" value="1"/>
</dbReference>
<name>A0AA86T236_9FABA</name>
<dbReference type="Gramene" id="rna-AYBTSS11_LOCUS18322">
    <property type="protein sequence ID" value="CAJ1960675.1"/>
    <property type="gene ID" value="gene-AYBTSS11_LOCUS18322"/>
</dbReference>
<dbReference type="PANTHER" id="PTHR47991">
    <property type="entry name" value="OXOGLUTARATE/IRON-DEPENDENT DIOXYGENASE"/>
    <property type="match status" value="1"/>
</dbReference>
<evidence type="ECO:0000256" key="1">
    <source>
        <dbReference type="ARBA" id="ARBA00008056"/>
    </source>
</evidence>
<dbReference type="InterPro" id="IPR044861">
    <property type="entry name" value="IPNS-like_FE2OG_OXY"/>
</dbReference>
<proteinExistence type="inferred from homology"/>
<evidence type="ECO:0000313" key="8">
    <source>
        <dbReference type="Proteomes" id="UP001189624"/>
    </source>
</evidence>
<evidence type="ECO:0000256" key="2">
    <source>
        <dbReference type="ARBA" id="ARBA00022723"/>
    </source>
</evidence>
<dbReference type="Gene3D" id="2.60.120.330">
    <property type="entry name" value="B-lactam Antibiotic, Isopenicillin N Synthase, Chain"/>
    <property type="match status" value="1"/>
</dbReference>
<dbReference type="SUPFAM" id="SSF51197">
    <property type="entry name" value="Clavaminate synthase-like"/>
    <property type="match status" value="1"/>
</dbReference>
<evidence type="ECO:0000313" key="7">
    <source>
        <dbReference type="EMBL" id="CAJ1960675.1"/>
    </source>
</evidence>
<dbReference type="Pfam" id="PF03171">
    <property type="entry name" value="2OG-FeII_Oxy"/>
    <property type="match status" value="1"/>
</dbReference>
<dbReference type="EMBL" id="OY731403">
    <property type="protein sequence ID" value="CAJ1960675.1"/>
    <property type="molecule type" value="Genomic_DNA"/>
</dbReference>
<dbReference type="InterPro" id="IPR005123">
    <property type="entry name" value="Oxoglu/Fe-dep_dioxygenase_dom"/>
</dbReference>
<dbReference type="InterPro" id="IPR026992">
    <property type="entry name" value="DIOX_N"/>
</dbReference>
<dbReference type="PRINTS" id="PR00682">
    <property type="entry name" value="IPNSYNTHASE"/>
</dbReference>
<sequence length="361" mass="40320">MQVSEEAITRVQSLAQSGLSRVPPQYIQPHHTRPVYYTRIDSENIPLIDLTFFDPTRRASTRESIARACRDWGAFHVTNHGVPLSLLAAMRRVGRAFFTDCPMPEKLRYACSAAASEGYGSKMLADSDQQQNDAVAQVLDWRDYFDHHTLPLSRRKPDRWPEYPPDYRDTVASYSDEMKVLAQKLLALISESLGLRASRIEDAVGEFYQNITISYYPPCPEPDLTLGLQSHSDIGAITLLIQDDVEGLQALKSDGSGDNWVTVEPLSDAVLVLLGDQTEIITNGKYRSCEHRATTNPDRARLSVATFHDPAKAVKISPVSELIAESSPAKYRDVVYGDYVLSWYTKGPEGKRNLDAVVLDA</sequence>
<dbReference type="Proteomes" id="UP001189624">
    <property type="component" value="Chromosome 6"/>
</dbReference>
<keyword evidence="3" id="KW-0847">Vitamin C</keyword>
<gene>
    <name evidence="7" type="ORF">AYBTSS11_LOCUS18322</name>
</gene>
<dbReference type="GO" id="GO:0016491">
    <property type="term" value="F:oxidoreductase activity"/>
    <property type="evidence" value="ECO:0007669"/>
    <property type="project" value="UniProtKB-KW"/>
</dbReference>
<dbReference type="Pfam" id="PF14226">
    <property type="entry name" value="DIOX_N"/>
    <property type="match status" value="1"/>
</dbReference>
<dbReference type="GO" id="GO:0031418">
    <property type="term" value="F:L-ascorbic acid binding"/>
    <property type="evidence" value="ECO:0007669"/>
    <property type="project" value="UniProtKB-KW"/>
</dbReference>
<evidence type="ECO:0000256" key="3">
    <source>
        <dbReference type="ARBA" id="ARBA00022896"/>
    </source>
</evidence>
<evidence type="ECO:0000259" key="6">
    <source>
        <dbReference type="PROSITE" id="PS51471"/>
    </source>
</evidence>
<dbReference type="InterPro" id="IPR027443">
    <property type="entry name" value="IPNS-like_sf"/>
</dbReference>
<reference evidence="7" key="1">
    <citation type="submission" date="2023-10" db="EMBL/GenBank/DDBJ databases">
        <authorList>
            <person name="Domelevo Entfellner J.-B."/>
        </authorList>
    </citation>
    <scope>NUCLEOTIDE SEQUENCE</scope>
</reference>